<reference evidence="1 2" key="1">
    <citation type="submission" date="2019-12" db="EMBL/GenBank/DDBJ databases">
        <authorList>
            <person name="Alioto T."/>
            <person name="Alioto T."/>
            <person name="Gomez Garrido J."/>
        </authorList>
    </citation>
    <scope>NUCLEOTIDE SEQUENCE [LARGE SCALE GENOMIC DNA]</scope>
</reference>
<dbReference type="EMBL" id="CACTIH010003782">
    <property type="protein sequence ID" value="CAA2984916.1"/>
    <property type="molecule type" value="Genomic_DNA"/>
</dbReference>
<name>A0A8S0S0Y3_OLEEU</name>
<sequence>MFKTYHGHGRDEASFLSNSRQFLGLGVQAMSRMRQGHILTFRHFLAISGTQCAGHVRDASWPRQGPVLAAVGMHPDFQAFVSFLWARCACHILTAIGTQSDFQAFLSNFWDSLCRPCSGHIMAMVRTEPKFQAVLGSFWGTMCRPCPGCGKDAS</sequence>
<organism evidence="1 2">
    <name type="scientific">Olea europaea subsp. europaea</name>
    <dbReference type="NCBI Taxonomy" id="158383"/>
    <lineage>
        <taxon>Eukaryota</taxon>
        <taxon>Viridiplantae</taxon>
        <taxon>Streptophyta</taxon>
        <taxon>Embryophyta</taxon>
        <taxon>Tracheophyta</taxon>
        <taxon>Spermatophyta</taxon>
        <taxon>Magnoliopsida</taxon>
        <taxon>eudicotyledons</taxon>
        <taxon>Gunneridae</taxon>
        <taxon>Pentapetalae</taxon>
        <taxon>asterids</taxon>
        <taxon>lamiids</taxon>
        <taxon>Lamiales</taxon>
        <taxon>Oleaceae</taxon>
        <taxon>Oleeae</taxon>
        <taxon>Olea</taxon>
    </lineage>
</organism>
<evidence type="ECO:0000313" key="2">
    <source>
        <dbReference type="Proteomes" id="UP000594638"/>
    </source>
</evidence>
<protein>
    <submittedName>
        <fullName evidence="1">Uncharacterized protein</fullName>
    </submittedName>
</protein>
<gene>
    <name evidence="1" type="ORF">OLEA9_A012840</name>
</gene>
<comment type="caution">
    <text evidence="1">The sequence shown here is derived from an EMBL/GenBank/DDBJ whole genome shotgun (WGS) entry which is preliminary data.</text>
</comment>
<accession>A0A8S0S0Y3</accession>
<keyword evidence="2" id="KW-1185">Reference proteome</keyword>
<dbReference type="Proteomes" id="UP000594638">
    <property type="component" value="Unassembled WGS sequence"/>
</dbReference>
<dbReference type="Gramene" id="OE9A012840T1">
    <property type="protein sequence ID" value="OE9A012840C1"/>
    <property type="gene ID" value="OE9A012840"/>
</dbReference>
<dbReference type="AlphaFoldDB" id="A0A8S0S0Y3"/>
<evidence type="ECO:0000313" key="1">
    <source>
        <dbReference type="EMBL" id="CAA2984916.1"/>
    </source>
</evidence>
<proteinExistence type="predicted"/>